<comment type="caution">
    <text evidence="1">The sequence shown here is derived from an EMBL/GenBank/DDBJ whole genome shotgun (WGS) entry which is preliminary data.</text>
</comment>
<dbReference type="STRING" id="595434.RISK_006054"/>
<reference evidence="1" key="1">
    <citation type="submission" date="2015-05" db="EMBL/GenBank/DDBJ databases">
        <title>Permanent draft genome of Rhodopirellula islandicus K833.</title>
        <authorList>
            <person name="Kizina J."/>
            <person name="Richter M."/>
            <person name="Glockner F.O."/>
            <person name="Harder J."/>
        </authorList>
    </citation>
    <scope>NUCLEOTIDE SEQUENCE [LARGE SCALE GENOMIC DNA]</scope>
    <source>
        <strain evidence="1">K833</strain>
    </source>
</reference>
<protein>
    <submittedName>
        <fullName evidence="1">Uncharacterized protein</fullName>
    </submittedName>
</protein>
<dbReference type="Proteomes" id="UP000036367">
    <property type="component" value="Unassembled WGS sequence"/>
</dbReference>
<dbReference type="EMBL" id="LECT01000048">
    <property type="protein sequence ID" value="KLU01870.1"/>
    <property type="molecule type" value="Genomic_DNA"/>
</dbReference>
<keyword evidence="2" id="KW-1185">Reference proteome</keyword>
<evidence type="ECO:0000313" key="2">
    <source>
        <dbReference type="Proteomes" id="UP000036367"/>
    </source>
</evidence>
<proteinExistence type="predicted"/>
<evidence type="ECO:0000313" key="1">
    <source>
        <dbReference type="EMBL" id="KLU01870.1"/>
    </source>
</evidence>
<dbReference type="PATRIC" id="fig|595434.4.peg.5752"/>
<sequence length="40" mass="4238">MLLRKTRSASSASLSVGVLRQQNAWLGLLSFFAGGDTGKL</sequence>
<gene>
    <name evidence="1" type="ORF">RISK_006054</name>
</gene>
<name>A0A0J1B4V4_RHOIS</name>
<accession>A0A0J1B4V4</accession>
<organism evidence="1 2">
    <name type="scientific">Rhodopirellula islandica</name>
    <dbReference type="NCBI Taxonomy" id="595434"/>
    <lineage>
        <taxon>Bacteria</taxon>
        <taxon>Pseudomonadati</taxon>
        <taxon>Planctomycetota</taxon>
        <taxon>Planctomycetia</taxon>
        <taxon>Pirellulales</taxon>
        <taxon>Pirellulaceae</taxon>
        <taxon>Rhodopirellula</taxon>
    </lineage>
</organism>
<dbReference type="AlphaFoldDB" id="A0A0J1B4V4"/>